<reference evidence="3 4" key="1">
    <citation type="submission" date="2014-03" db="EMBL/GenBank/DDBJ databases">
        <title>Genomics of Bifidobacteria.</title>
        <authorList>
            <person name="Ventura M."/>
            <person name="Milani C."/>
            <person name="Lugli G.A."/>
        </authorList>
    </citation>
    <scope>NUCLEOTIDE SEQUENCE [LARGE SCALE GENOMIC DNA]</scope>
    <source>
        <strain evidence="3 4">LMG 11591</strain>
    </source>
</reference>
<protein>
    <submittedName>
        <fullName evidence="3">NAD(P)H oxidoreductase</fullName>
        <ecNumber evidence="3">1.10.99.2</ecNumber>
    </submittedName>
</protein>
<keyword evidence="1 3" id="KW-0560">Oxidoreductase</keyword>
<dbReference type="Gene3D" id="3.40.50.360">
    <property type="match status" value="1"/>
</dbReference>
<accession>A0A087BE47</accession>
<dbReference type="InterPro" id="IPR029039">
    <property type="entry name" value="Flavoprotein-like_sf"/>
</dbReference>
<dbReference type="PANTHER" id="PTHR47307:SF1">
    <property type="entry name" value="GLUTATHIONE-REGULATED POTASSIUM-EFFLUX SYSTEM ANCILLARY PROTEIN KEFG"/>
    <property type="match status" value="1"/>
</dbReference>
<organism evidence="3 4">
    <name type="scientific">Bifidobacterium magnum</name>
    <dbReference type="NCBI Taxonomy" id="1692"/>
    <lineage>
        <taxon>Bacteria</taxon>
        <taxon>Bacillati</taxon>
        <taxon>Actinomycetota</taxon>
        <taxon>Actinomycetes</taxon>
        <taxon>Bifidobacteriales</taxon>
        <taxon>Bifidobacteriaceae</taxon>
        <taxon>Bifidobacterium</taxon>
    </lineage>
</organism>
<dbReference type="EMBL" id="JGZB01000002">
    <property type="protein sequence ID" value="KFI69297.1"/>
    <property type="molecule type" value="Genomic_DNA"/>
</dbReference>
<dbReference type="STRING" id="1692.BMAGN_1066"/>
<evidence type="ECO:0000313" key="4">
    <source>
        <dbReference type="Proteomes" id="UP000029052"/>
    </source>
</evidence>
<feature type="domain" description="Flavodoxin-like fold" evidence="2">
    <location>
        <begin position="1"/>
        <end position="172"/>
    </location>
</feature>
<dbReference type="AlphaFoldDB" id="A0A087BE47"/>
<dbReference type="InterPro" id="IPR046980">
    <property type="entry name" value="KefG/KefF"/>
</dbReference>
<evidence type="ECO:0000256" key="1">
    <source>
        <dbReference type="ARBA" id="ARBA00023002"/>
    </source>
</evidence>
<dbReference type="EC" id="1.10.99.2" evidence="3"/>
<dbReference type="GO" id="GO:0009055">
    <property type="term" value="F:electron transfer activity"/>
    <property type="evidence" value="ECO:0007669"/>
    <property type="project" value="TreeGrafter"/>
</dbReference>
<evidence type="ECO:0000259" key="2">
    <source>
        <dbReference type="Pfam" id="PF02525"/>
    </source>
</evidence>
<dbReference type="GO" id="GO:0010181">
    <property type="term" value="F:FMN binding"/>
    <property type="evidence" value="ECO:0007669"/>
    <property type="project" value="TreeGrafter"/>
</dbReference>
<gene>
    <name evidence="3" type="ORF">BMAGN_1066</name>
</gene>
<comment type="caution">
    <text evidence="3">The sequence shown here is derived from an EMBL/GenBank/DDBJ whole genome shotgun (WGS) entry which is preliminary data.</text>
</comment>
<dbReference type="PANTHER" id="PTHR47307">
    <property type="entry name" value="GLUTATHIONE-REGULATED POTASSIUM-EFFLUX SYSTEM ANCILLARY PROTEIN KEFG"/>
    <property type="match status" value="1"/>
</dbReference>
<proteinExistence type="predicted"/>
<sequence>MKTSVMVFHPNLDKSLANKALMRAAQASGDDVTVRDMYALYPDFHVDVAAEQQLTEANDRIVLQFPLYWYSSPALLKQWEDDVLTMGWAYAGTHQLEGKHLMVAVTTGGSEETYQFEGRQGVTMDQFLLPFKSMAHRVGMVYEDPFIVHSATPKTLDEQHLREVMTAYNERLKH</sequence>
<evidence type="ECO:0000313" key="3">
    <source>
        <dbReference type="EMBL" id="KFI69297.1"/>
    </source>
</evidence>
<dbReference type="RefSeq" id="WP_022859672.1">
    <property type="nucleotide sequence ID" value="NZ_JGZB01000002.1"/>
</dbReference>
<dbReference type="Proteomes" id="UP000029052">
    <property type="component" value="Unassembled WGS sequence"/>
</dbReference>
<dbReference type="Pfam" id="PF02525">
    <property type="entry name" value="Flavodoxin_2"/>
    <property type="match status" value="1"/>
</dbReference>
<dbReference type="GO" id="GO:0003955">
    <property type="term" value="F:NAD(P)H dehydrogenase (quinone) activity"/>
    <property type="evidence" value="ECO:0007669"/>
    <property type="project" value="TreeGrafter"/>
</dbReference>
<dbReference type="SUPFAM" id="SSF52218">
    <property type="entry name" value="Flavoproteins"/>
    <property type="match status" value="1"/>
</dbReference>
<name>A0A087BE47_9BIFI</name>
<keyword evidence="4" id="KW-1185">Reference proteome</keyword>
<dbReference type="eggNOG" id="COG2249">
    <property type="taxonomic scope" value="Bacteria"/>
</dbReference>
<dbReference type="InterPro" id="IPR003680">
    <property type="entry name" value="Flavodoxin_fold"/>
</dbReference>